<protein>
    <submittedName>
        <fullName evidence="1">Uncharacterized protein</fullName>
    </submittedName>
</protein>
<proteinExistence type="predicted"/>
<accession>A0ABS9Q680</accession>
<dbReference type="RefSeq" id="WP_239266114.1">
    <property type="nucleotide sequence ID" value="NZ_JAKRCV010000073.1"/>
</dbReference>
<reference evidence="1 2" key="1">
    <citation type="submission" date="2022-02" db="EMBL/GenBank/DDBJ databases">
        <title>Uncovering new skin microbiome diversity through culturing and metagenomics.</title>
        <authorList>
            <person name="Conlan S."/>
            <person name="Deming C."/>
            <person name="Nisc Comparative Sequencing Program N."/>
            <person name="Segre J.A."/>
        </authorList>
    </citation>
    <scope>NUCLEOTIDE SEQUENCE [LARGE SCALE GENOMIC DNA]</scope>
    <source>
        <strain evidence="1 2">ACRQZ</strain>
    </source>
</reference>
<organism evidence="1 2">
    <name type="scientific">Arsenicicoccus bolidensis</name>
    <dbReference type="NCBI Taxonomy" id="229480"/>
    <lineage>
        <taxon>Bacteria</taxon>
        <taxon>Bacillati</taxon>
        <taxon>Actinomycetota</taxon>
        <taxon>Actinomycetes</taxon>
        <taxon>Micrococcales</taxon>
        <taxon>Intrasporangiaceae</taxon>
        <taxon>Arsenicicoccus</taxon>
    </lineage>
</organism>
<sequence length="45" mass="4946">MSQPDLPPVYDDLTFLSPLSDDRAAALVRRGALVERRQMGAMEVG</sequence>
<gene>
    <name evidence="1" type="ORF">MHL29_16025</name>
</gene>
<evidence type="ECO:0000313" key="2">
    <source>
        <dbReference type="Proteomes" id="UP001521931"/>
    </source>
</evidence>
<keyword evidence="2" id="KW-1185">Reference proteome</keyword>
<dbReference type="Proteomes" id="UP001521931">
    <property type="component" value="Unassembled WGS sequence"/>
</dbReference>
<name>A0ABS9Q680_9MICO</name>
<comment type="caution">
    <text evidence="1">The sequence shown here is derived from an EMBL/GenBank/DDBJ whole genome shotgun (WGS) entry which is preliminary data.</text>
</comment>
<dbReference type="EMBL" id="JAKRCV010000073">
    <property type="protein sequence ID" value="MCG7323387.1"/>
    <property type="molecule type" value="Genomic_DNA"/>
</dbReference>
<evidence type="ECO:0000313" key="1">
    <source>
        <dbReference type="EMBL" id="MCG7323387.1"/>
    </source>
</evidence>